<evidence type="ECO:0000259" key="1">
    <source>
        <dbReference type="Pfam" id="PF08242"/>
    </source>
</evidence>
<dbReference type="Pfam" id="PF08242">
    <property type="entry name" value="Methyltransf_12"/>
    <property type="match status" value="1"/>
</dbReference>
<keyword evidence="3" id="KW-1185">Reference proteome</keyword>
<dbReference type="STRING" id="1192034.CAP_2812"/>
<organism evidence="2 3">
    <name type="scientific">Chondromyces apiculatus DSM 436</name>
    <dbReference type="NCBI Taxonomy" id="1192034"/>
    <lineage>
        <taxon>Bacteria</taxon>
        <taxon>Pseudomonadati</taxon>
        <taxon>Myxococcota</taxon>
        <taxon>Polyangia</taxon>
        <taxon>Polyangiales</taxon>
        <taxon>Polyangiaceae</taxon>
        <taxon>Chondromyces</taxon>
    </lineage>
</organism>
<proteinExistence type="predicted"/>
<dbReference type="OrthoDB" id="428497at2"/>
<sequence length="322" mass="34946">MPTASSSTASALHEVLSDMVALLQLDLPASASAEESTNRIAAASAKLVASLAAAEAAGVPAPTLDEALTPLHEALRGCEFYRRTHTWPRGYPGDFETVEMLCYPQKFATPKHTWADRMQEFTLGHASVQQHRNKIVRQALTILEVAAGATSDTRILSAGCGGCPDLRMILPTLRTFPGRFVLVDSDADALAFSRSQLGALADSCDFIQANALRHLKRAARKGDTFDLIYAGGLFDYFKDDAVDFFLTHAHALLKPGGRLFFTNIAAGNPHLGMIKHLARWNLILRSEASLLDLCKRAAIEPTTLHIERDATGVTLLVDIKKP</sequence>
<evidence type="ECO:0000313" key="3">
    <source>
        <dbReference type="Proteomes" id="UP000019678"/>
    </source>
</evidence>
<evidence type="ECO:0000313" key="2">
    <source>
        <dbReference type="EMBL" id="EYF05811.1"/>
    </source>
</evidence>
<dbReference type="AlphaFoldDB" id="A0A017TB08"/>
<protein>
    <recommendedName>
        <fullName evidence="1">Methyltransferase type 12 domain-containing protein</fullName>
    </recommendedName>
</protein>
<feature type="domain" description="Methyltransferase type 12" evidence="1">
    <location>
        <begin position="156"/>
        <end position="259"/>
    </location>
</feature>
<dbReference type="SUPFAM" id="SSF53335">
    <property type="entry name" value="S-adenosyl-L-methionine-dependent methyltransferases"/>
    <property type="match status" value="1"/>
</dbReference>
<dbReference type="EMBL" id="ASRX01000020">
    <property type="protein sequence ID" value="EYF05811.1"/>
    <property type="molecule type" value="Genomic_DNA"/>
</dbReference>
<dbReference type="Gene3D" id="3.40.50.150">
    <property type="entry name" value="Vaccinia Virus protein VP39"/>
    <property type="match status" value="1"/>
</dbReference>
<accession>A0A017TB08</accession>
<name>A0A017TB08_9BACT</name>
<dbReference type="Proteomes" id="UP000019678">
    <property type="component" value="Unassembled WGS sequence"/>
</dbReference>
<gene>
    <name evidence="2" type="ORF">CAP_2812</name>
</gene>
<dbReference type="InterPro" id="IPR013217">
    <property type="entry name" value="Methyltransf_12"/>
</dbReference>
<reference evidence="2 3" key="1">
    <citation type="submission" date="2013-05" db="EMBL/GenBank/DDBJ databases">
        <title>Genome assembly of Chondromyces apiculatus DSM 436.</title>
        <authorList>
            <person name="Sharma G."/>
            <person name="Khatri I."/>
            <person name="Kaur C."/>
            <person name="Mayilraj S."/>
            <person name="Subramanian S."/>
        </authorList>
    </citation>
    <scope>NUCLEOTIDE SEQUENCE [LARGE SCALE GENOMIC DNA]</scope>
    <source>
        <strain evidence="2 3">DSM 436</strain>
    </source>
</reference>
<dbReference type="CDD" id="cd02440">
    <property type="entry name" value="AdoMet_MTases"/>
    <property type="match status" value="1"/>
</dbReference>
<comment type="caution">
    <text evidence="2">The sequence shown here is derived from an EMBL/GenBank/DDBJ whole genome shotgun (WGS) entry which is preliminary data.</text>
</comment>
<dbReference type="eggNOG" id="COG0500">
    <property type="taxonomic scope" value="Bacteria"/>
</dbReference>
<dbReference type="InterPro" id="IPR029063">
    <property type="entry name" value="SAM-dependent_MTases_sf"/>
</dbReference>